<dbReference type="EMBL" id="QGNW01002034">
    <property type="protein sequence ID" value="RVW26128.1"/>
    <property type="molecule type" value="Genomic_DNA"/>
</dbReference>
<reference evidence="2 3" key="1">
    <citation type="journal article" date="2018" name="PLoS Genet.">
        <title>Population sequencing reveals clonal diversity and ancestral inbreeding in the grapevine cultivar Chardonnay.</title>
        <authorList>
            <person name="Roach M.J."/>
            <person name="Johnson D.L."/>
            <person name="Bohlmann J."/>
            <person name="van Vuuren H.J."/>
            <person name="Jones S.J."/>
            <person name="Pretorius I.S."/>
            <person name="Schmidt S.A."/>
            <person name="Borneman A.R."/>
        </authorList>
    </citation>
    <scope>NUCLEOTIDE SEQUENCE [LARGE SCALE GENOMIC DNA]</scope>
    <source>
        <strain evidence="3">cv. Chardonnay</strain>
        <tissue evidence="2">Leaf</tissue>
    </source>
</reference>
<feature type="compositionally biased region" description="Basic and acidic residues" evidence="1">
    <location>
        <begin position="54"/>
        <end position="64"/>
    </location>
</feature>
<proteinExistence type="predicted"/>
<feature type="region of interest" description="Disordered" evidence="1">
    <location>
        <begin position="1"/>
        <end position="156"/>
    </location>
</feature>
<evidence type="ECO:0000313" key="3">
    <source>
        <dbReference type="Proteomes" id="UP000288805"/>
    </source>
</evidence>
<sequence>MKGEESSSKSEQGSKTKEAEQETSGIPNGHLPPFRPWQRLEEAFLAPHPHRHLDHIEPPWEPHPRHLFRPRPFPHLRGKLLLSADTPTRRPPTEPVPPAEQATSPVSRPPAKRTKFSGPGESSHAPQAEPPTEETQIPVENTPETIIRRPMIADHR</sequence>
<dbReference type="AlphaFoldDB" id="A0A438CSG1"/>
<feature type="compositionally biased region" description="Polar residues" evidence="1">
    <location>
        <begin position="133"/>
        <end position="144"/>
    </location>
</feature>
<feature type="compositionally biased region" description="Basic and acidic residues" evidence="1">
    <location>
        <begin position="1"/>
        <end position="20"/>
    </location>
</feature>
<name>A0A438CSG1_VITVI</name>
<protein>
    <submittedName>
        <fullName evidence="2">Uncharacterized protein</fullName>
    </submittedName>
</protein>
<organism evidence="2 3">
    <name type="scientific">Vitis vinifera</name>
    <name type="common">Grape</name>
    <dbReference type="NCBI Taxonomy" id="29760"/>
    <lineage>
        <taxon>Eukaryota</taxon>
        <taxon>Viridiplantae</taxon>
        <taxon>Streptophyta</taxon>
        <taxon>Embryophyta</taxon>
        <taxon>Tracheophyta</taxon>
        <taxon>Spermatophyta</taxon>
        <taxon>Magnoliopsida</taxon>
        <taxon>eudicotyledons</taxon>
        <taxon>Gunneridae</taxon>
        <taxon>Pentapetalae</taxon>
        <taxon>rosids</taxon>
        <taxon>Vitales</taxon>
        <taxon>Vitaceae</taxon>
        <taxon>Viteae</taxon>
        <taxon>Vitis</taxon>
    </lineage>
</organism>
<accession>A0A438CSG1</accession>
<feature type="compositionally biased region" description="Basic residues" evidence="1">
    <location>
        <begin position="65"/>
        <end position="78"/>
    </location>
</feature>
<dbReference type="Proteomes" id="UP000288805">
    <property type="component" value="Unassembled WGS sequence"/>
</dbReference>
<evidence type="ECO:0000256" key="1">
    <source>
        <dbReference type="SAM" id="MobiDB-lite"/>
    </source>
</evidence>
<evidence type="ECO:0000313" key="2">
    <source>
        <dbReference type="EMBL" id="RVW26128.1"/>
    </source>
</evidence>
<gene>
    <name evidence="2" type="ORF">CK203_112185</name>
</gene>
<comment type="caution">
    <text evidence="2">The sequence shown here is derived from an EMBL/GenBank/DDBJ whole genome shotgun (WGS) entry which is preliminary data.</text>
</comment>